<name>A0A5N5RL48_9BIFI</name>
<keyword evidence="1" id="KW-1133">Transmembrane helix</keyword>
<evidence type="ECO:0000313" key="4">
    <source>
        <dbReference type="Proteomes" id="UP000326336"/>
    </source>
</evidence>
<proteinExistence type="predicted"/>
<evidence type="ECO:0000259" key="2">
    <source>
        <dbReference type="Pfam" id="PF13240"/>
    </source>
</evidence>
<dbReference type="AlphaFoldDB" id="A0A5N5RL48"/>
<feature type="transmembrane region" description="Helical" evidence="1">
    <location>
        <begin position="94"/>
        <end position="114"/>
    </location>
</feature>
<sequence>MAMYCHHCGAVLQPDQVFCDRCGTAVASTDAVPSAAVGSATAGSATSGSAPVGGAAAASAFGGGVVGAATTGVASAAAPTLVAVRQPMSKEMKLGIAAAIAAPIAVALIVFGVLTSIANSALTNALSACGYTSTTLAADTQLPDGMTNAVVEPYAQNGDYEASAMVIDHRTLGLTTSGIPDCVFNELGVPDDLMSRFGETSMSDGMQVGVSGPYTYSWYYNGSTLYTVISRTALF</sequence>
<accession>A0A5N5RL48</accession>
<organism evidence="3 4">
    <name type="scientific">Bifidobacterium jacchi</name>
    <dbReference type="NCBI Taxonomy" id="2490545"/>
    <lineage>
        <taxon>Bacteria</taxon>
        <taxon>Bacillati</taxon>
        <taxon>Actinomycetota</taxon>
        <taxon>Actinomycetes</taxon>
        <taxon>Bifidobacteriales</taxon>
        <taxon>Bifidobacteriaceae</taxon>
        <taxon>Bifidobacterium</taxon>
    </lineage>
</organism>
<dbReference type="InterPro" id="IPR026870">
    <property type="entry name" value="Zinc_ribbon_dom"/>
</dbReference>
<keyword evidence="4" id="KW-1185">Reference proteome</keyword>
<gene>
    <name evidence="3" type="ORF">EHS19_02530</name>
</gene>
<keyword evidence="1" id="KW-0812">Transmembrane</keyword>
<evidence type="ECO:0000256" key="1">
    <source>
        <dbReference type="SAM" id="Phobius"/>
    </source>
</evidence>
<dbReference type="EMBL" id="RQSP01000005">
    <property type="protein sequence ID" value="KAB5608017.1"/>
    <property type="molecule type" value="Genomic_DNA"/>
</dbReference>
<dbReference type="RefSeq" id="WP_151916238.1">
    <property type="nucleotide sequence ID" value="NZ_RQSP01000005.1"/>
</dbReference>
<keyword evidence="1" id="KW-0472">Membrane</keyword>
<evidence type="ECO:0000313" key="3">
    <source>
        <dbReference type="EMBL" id="KAB5608017.1"/>
    </source>
</evidence>
<protein>
    <submittedName>
        <fullName evidence="3">Zinc ribbon domain-containing protein</fullName>
    </submittedName>
</protein>
<feature type="domain" description="Zinc-ribbon" evidence="2">
    <location>
        <begin position="4"/>
        <end position="25"/>
    </location>
</feature>
<dbReference type="OrthoDB" id="3261230at2"/>
<comment type="caution">
    <text evidence="3">The sequence shown here is derived from an EMBL/GenBank/DDBJ whole genome shotgun (WGS) entry which is preliminary data.</text>
</comment>
<dbReference type="Proteomes" id="UP000326336">
    <property type="component" value="Unassembled WGS sequence"/>
</dbReference>
<reference evidence="3 4" key="1">
    <citation type="journal article" date="2019" name="Int. J. Syst. Evol. Microbiol.">
        <title>Bifidobacterium jacchi sp. nov., isolated from the faeces of a baby common marmoset (Callithrix jacchus).</title>
        <authorList>
            <person name="Modesto M."/>
            <person name="Watanabe K."/>
            <person name="Arita M."/>
            <person name="Satti M."/>
            <person name="Oki K."/>
            <person name="Sciavilla P."/>
            <person name="Patavino C."/>
            <person name="Camma C."/>
            <person name="Michelini S."/>
            <person name="Sgorbati B."/>
            <person name="Mattarelli P."/>
        </authorList>
    </citation>
    <scope>NUCLEOTIDE SEQUENCE [LARGE SCALE GENOMIC DNA]</scope>
    <source>
        <strain evidence="3 4">MRM 9.3</strain>
    </source>
</reference>
<dbReference type="Pfam" id="PF13240">
    <property type="entry name" value="Zn_Ribbon_1"/>
    <property type="match status" value="1"/>
</dbReference>